<dbReference type="PIRSF" id="PIRSF037260">
    <property type="entry name" value="UPF0223"/>
    <property type="match status" value="1"/>
</dbReference>
<dbReference type="Pfam" id="PF05256">
    <property type="entry name" value="UPF0223"/>
    <property type="match status" value="1"/>
</dbReference>
<accession>A0A0M0LHZ5</accession>
<name>A0A0M0LHZ5_9BACI</name>
<dbReference type="RefSeq" id="WP_053399760.1">
    <property type="nucleotide sequence ID" value="NZ_CP061868.1"/>
</dbReference>
<organism evidence="2 3">
    <name type="scientific">Priestia koreensis</name>
    <dbReference type="NCBI Taxonomy" id="284581"/>
    <lineage>
        <taxon>Bacteria</taxon>
        <taxon>Bacillati</taxon>
        <taxon>Bacillota</taxon>
        <taxon>Bacilli</taxon>
        <taxon>Bacillales</taxon>
        <taxon>Bacillaceae</taxon>
        <taxon>Priestia</taxon>
    </lineage>
</organism>
<comment type="caution">
    <text evidence="2">The sequence shown here is derived from an EMBL/GenBank/DDBJ whole genome shotgun (WGS) entry which is preliminary data.</text>
</comment>
<sequence>MEYQYPIAIDWATEEIIDAVQFFEAVERAYEKGMDRDELMSLYRRFKEIVPSKSEEKKIDKEFEEESGYSTYRVIKKAKDAASGDFIKMK</sequence>
<evidence type="ECO:0000313" key="2">
    <source>
        <dbReference type="EMBL" id="KOO50596.1"/>
    </source>
</evidence>
<dbReference type="HAMAP" id="MF_01041">
    <property type="entry name" value="UPF0223"/>
    <property type="match status" value="1"/>
</dbReference>
<reference evidence="3" key="1">
    <citation type="submission" date="2015-08" db="EMBL/GenBank/DDBJ databases">
        <title>Fjat-14210 dsm16467.</title>
        <authorList>
            <person name="Liu B."/>
            <person name="Wang J."/>
            <person name="Zhu Y."/>
            <person name="Liu G."/>
            <person name="Chen Q."/>
            <person name="Chen Z."/>
            <person name="Lan J."/>
            <person name="Che J."/>
            <person name="Ge C."/>
            <person name="Shi H."/>
            <person name="Pan Z."/>
            <person name="Liu X."/>
        </authorList>
    </citation>
    <scope>NUCLEOTIDE SEQUENCE [LARGE SCALE GENOMIC DNA]</scope>
    <source>
        <strain evidence="3">DSM 16467</strain>
    </source>
</reference>
<dbReference type="AlphaFoldDB" id="A0A0M0LHZ5"/>
<comment type="similarity">
    <text evidence="1">Belongs to the UPF0223 family.</text>
</comment>
<dbReference type="EMBL" id="LILC01000002">
    <property type="protein sequence ID" value="KOO50596.1"/>
    <property type="molecule type" value="Genomic_DNA"/>
</dbReference>
<dbReference type="PATRIC" id="fig|284581.3.peg.724"/>
<dbReference type="InterPro" id="IPR023324">
    <property type="entry name" value="BH2638-like_sf"/>
</dbReference>
<dbReference type="NCBIfam" id="NF003353">
    <property type="entry name" value="PRK04387.1"/>
    <property type="match status" value="1"/>
</dbReference>
<dbReference type="Gene3D" id="1.10.220.80">
    <property type="entry name" value="BH2638-like"/>
    <property type="match status" value="1"/>
</dbReference>
<dbReference type="STRING" id="284581.AMD01_02285"/>
<dbReference type="OrthoDB" id="1649074at2"/>
<proteinExistence type="inferred from homology"/>
<dbReference type="SUPFAM" id="SSF158504">
    <property type="entry name" value="BH2638-like"/>
    <property type="match status" value="1"/>
</dbReference>
<evidence type="ECO:0000313" key="3">
    <source>
        <dbReference type="Proteomes" id="UP000037558"/>
    </source>
</evidence>
<dbReference type="Proteomes" id="UP000037558">
    <property type="component" value="Unassembled WGS sequence"/>
</dbReference>
<protein>
    <recommendedName>
        <fullName evidence="1">UPF0223 protein AMD01_02285</fullName>
    </recommendedName>
</protein>
<keyword evidence="3" id="KW-1185">Reference proteome</keyword>
<dbReference type="InterPro" id="IPR007920">
    <property type="entry name" value="UPF0223"/>
</dbReference>
<gene>
    <name evidence="2" type="ORF">AMD01_02285</name>
</gene>
<evidence type="ECO:0000256" key="1">
    <source>
        <dbReference type="HAMAP-Rule" id="MF_01041"/>
    </source>
</evidence>